<keyword evidence="5" id="KW-0378">Hydrolase</keyword>
<sequence length="433" mass="47872">MARKASFALAFLIVLRRLQPHLRRSARISRVGAGAPCPGGRSAPCWRRRRRRQQVAQRRPEKSARNVNQSNMEAVMDGMVKRNWKVDGVPTSLCELGYCDLGLDDSWQDCSSRRVYSYHDDHGRPLVNLNKFPAMGGMVYRAHRLGLTAGWYANNCICPEGKEATTAVYKRDVEALVAFEFDSLKVDRCGSMQDLNLWVSTLLTTVAWARAGLSRPGCWAHPDVLQVGGKQGPGGPGDPGLSFKEARSHFGAWCIVSSPLILSHDVNNDSVMEEIWPIISNKEAIAVNHAWAGHSGSPFKHSATNITLPGFVDQTDEPIIGDSDAAKRQESPLPSWHFFHKPLGSGRVAVLLMSHTEEEQSLTVSFAEVPGLSCSRCIVRDVWQRRDLGVHIERYAAKGLTGRDSAFLILSPEPRASRQAFAELLRGAGKLRV</sequence>
<evidence type="ECO:0000256" key="7">
    <source>
        <dbReference type="SAM" id="MobiDB-lite"/>
    </source>
</evidence>
<keyword evidence="4 8" id="KW-0732">Signal</keyword>
<keyword evidence="11" id="KW-1185">Reference proteome</keyword>
<feature type="domain" description="Alpha galactosidase C-terminal" evidence="9">
    <location>
        <begin position="336"/>
        <end position="389"/>
    </location>
</feature>
<dbReference type="InterPro" id="IPR002241">
    <property type="entry name" value="Glyco_hydro_27"/>
</dbReference>
<evidence type="ECO:0000313" key="11">
    <source>
        <dbReference type="Proteomes" id="UP001189429"/>
    </source>
</evidence>
<dbReference type="SUPFAM" id="SSF51445">
    <property type="entry name" value="(Trans)glycosidases"/>
    <property type="match status" value="1"/>
</dbReference>
<dbReference type="InterPro" id="IPR041233">
    <property type="entry name" value="Melibiase_C"/>
</dbReference>
<feature type="signal peptide" evidence="8">
    <location>
        <begin position="1"/>
        <end position="20"/>
    </location>
</feature>
<dbReference type="PANTHER" id="PTHR11452">
    <property type="entry name" value="ALPHA-GALACTOSIDASE/ALPHA-N-ACETYLGALACTOSAMINIDASE"/>
    <property type="match status" value="1"/>
</dbReference>
<dbReference type="EMBL" id="CAUYUJ010014840">
    <property type="protein sequence ID" value="CAK0846700.1"/>
    <property type="molecule type" value="Genomic_DNA"/>
</dbReference>
<evidence type="ECO:0000256" key="8">
    <source>
        <dbReference type="SAM" id="SignalP"/>
    </source>
</evidence>
<dbReference type="Pfam" id="PF17801">
    <property type="entry name" value="Melibiase_C"/>
    <property type="match status" value="1"/>
</dbReference>
<organism evidence="10 11">
    <name type="scientific">Prorocentrum cordatum</name>
    <dbReference type="NCBI Taxonomy" id="2364126"/>
    <lineage>
        <taxon>Eukaryota</taxon>
        <taxon>Sar</taxon>
        <taxon>Alveolata</taxon>
        <taxon>Dinophyceae</taxon>
        <taxon>Prorocentrales</taxon>
        <taxon>Prorocentraceae</taxon>
        <taxon>Prorocentrum</taxon>
    </lineage>
</organism>
<gene>
    <name evidence="10" type="ORF">PCOR1329_LOCUS40144</name>
</gene>
<proteinExistence type="inferred from homology"/>
<dbReference type="Pfam" id="PF16499">
    <property type="entry name" value="Melibiase_2"/>
    <property type="match status" value="1"/>
</dbReference>
<name>A0ABN9TL32_9DINO</name>
<evidence type="ECO:0000313" key="10">
    <source>
        <dbReference type="EMBL" id="CAK0846700.1"/>
    </source>
</evidence>
<evidence type="ECO:0000256" key="6">
    <source>
        <dbReference type="ARBA" id="ARBA00023295"/>
    </source>
</evidence>
<evidence type="ECO:0000256" key="1">
    <source>
        <dbReference type="ARBA" id="ARBA00001255"/>
    </source>
</evidence>
<evidence type="ECO:0000256" key="2">
    <source>
        <dbReference type="ARBA" id="ARBA00009743"/>
    </source>
</evidence>
<feature type="region of interest" description="Disordered" evidence="7">
    <location>
        <begin position="33"/>
        <end position="69"/>
    </location>
</feature>
<comment type="catalytic activity">
    <reaction evidence="1">
        <text>Hydrolysis of terminal, non-reducing alpha-D-galactose residues in alpha-D-galactosides, including galactose oligosaccharides, galactomannans and galactolipids.</text>
        <dbReference type="EC" id="3.2.1.22"/>
    </reaction>
</comment>
<feature type="chain" id="PRO_5045870768" description="alpha-galactosidase" evidence="8">
    <location>
        <begin position="21"/>
        <end position="433"/>
    </location>
</feature>
<dbReference type="PANTHER" id="PTHR11452:SF33">
    <property type="entry name" value="ALPHA-GALACTOSIDASE 2"/>
    <property type="match status" value="1"/>
</dbReference>
<reference evidence="10" key="1">
    <citation type="submission" date="2023-10" db="EMBL/GenBank/DDBJ databases">
        <authorList>
            <person name="Chen Y."/>
            <person name="Shah S."/>
            <person name="Dougan E. K."/>
            <person name="Thang M."/>
            <person name="Chan C."/>
        </authorList>
    </citation>
    <scope>NUCLEOTIDE SEQUENCE [LARGE SCALE GENOMIC DNA]</scope>
</reference>
<protein>
    <recommendedName>
        <fullName evidence="3">alpha-galactosidase</fullName>
        <ecNumber evidence="3">3.2.1.22</ecNumber>
    </recommendedName>
</protein>
<dbReference type="Gene3D" id="3.20.20.70">
    <property type="entry name" value="Aldolase class I"/>
    <property type="match status" value="2"/>
</dbReference>
<accession>A0ABN9TL32</accession>
<evidence type="ECO:0000259" key="9">
    <source>
        <dbReference type="Pfam" id="PF17801"/>
    </source>
</evidence>
<evidence type="ECO:0000256" key="4">
    <source>
        <dbReference type="ARBA" id="ARBA00022729"/>
    </source>
</evidence>
<dbReference type="EC" id="3.2.1.22" evidence="3"/>
<dbReference type="InterPro" id="IPR017853">
    <property type="entry name" value="GH"/>
</dbReference>
<comment type="caution">
    <text evidence="10">The sequence shown here is derived from an EMBL/GenBank/DDBJ whole genome shotgun (WGS) entry which is preliminary data.</text>
</comment>
<evidence type="ECO:0000256" key="3">
    <source>
        <dbReference type="ARBA" id="ARBA00012755"/>
    </source>
</evidence>
<dbReference type="Gene3D" id="2.60.40.1180">
    <property type="entry name" value="Golgi alpha-mannosidase II"/>
    <property type="match status" value="1"/>
</dbReference>
<dbReference type="Proteomes" id="UP001189429">
    <property type="component" value="Unassembled WGS sequence"/>
</dbReference>
<comment type="similarity">
    <text evidence="2">Belongs to the glycosyl hydrolase 27 family.</text>
</comment>
<dbReference type="SUPFAM" id="SSF51011">
    <property type="entry name" value="Glycosyl hydrolase domain"/>
    <property type="match status" value="1"/>
</dbReference>
<evidence type="ECO:0000256" key="5">
    <source>
        <dbReference type="ARBA" id="ARBA00022801"/>
    </source>
</evidence>
<dbReference type="InterPro" id="IPR013785">
    <property type="entry name" value="Aldolase_TIM"/>
</dbReference>
<keyword evidence="6" id="KW-0326">Glycosidase</keyword>
<dbReference type="InterPro" id="IPR013780">
    <property type="entry name" value="Glyco_hydro_b"/>
</dbReference>